<organism evidence="3">
    <name type="scientific">Melampsora larici-populina (strain 98AG31 / pathotype 3-4-7)</name>
    <name type="common">Poplar leaf rust fungus</name>
    <dbReference type="NCBI Taxonomy" id="747676"/>
    <lineage>
        <taxon>Eukaryota</taxon>
        <taxon>Fungi</taxon>
        <taxon>Dikarya</taxon>
        <taxon>Basidiomycota</taxon>
        <taxon>Pucciniomycotina</taxon>
        <taxon>Pucciniomycetes</taxon>
        <taxon>Pucciniales</taxon>
        <taxon>Melampsoraceae</taxon>
        <taxon>Melampsora</taxon>
    </lineage>
</organism>
<dbReference type="KEGG" id="mlr:MELLADRAFT_96412"/>
<dbReference type="RefSeq" id="XP_007407598.1">
    <property type="nucleotide sequence ID" value="XM_007407536.1"/>
</dbReference>
<dbReference type="EMBL" id="GL883098">
    <property type="protein sequence ID" value="EGG09238.1"/>
    <property type="molecule type" value="Genomic_DNA"/>
</dbReference>
<feature type="region of interest" description="Disordered" evidence="1">
    <location>
        <begin position="1"/>
        <end position="61"/>
    </location>
</feature>
<feature type="compositionally biased region" description="Basic and acidic residues" evidence="1">
    <location>
        <begin position="23"/>
        <end position="36"/>
    </location>
</feature>
<protein>
    <submittedName>
        <fullName evidence="2">Uncharacterized protein</fullName>
    </submittedName>
</protein>
<dbReference type="VEuPathDB" id="FungiDB:MELLADRAFT_96412"/>
<name>F4REQ5_MELLP</name>
<dbReference type="AlphaFoldDB" id="F4REQ5"/>
<dbReference type="Proteomes" id="UP000001072">
    <property type="component" value="Unassembled WGS sequence"/>
</dbReference>
<keyword evidence="3" id="KW-1185">Reference proteome</keyword>
<dbReference type="GeneID" id="18937591"/>
<feature type="compositionally biased region" description="Acidic residues" evidence="1">
    <location>
        <begin position="37"/>
        <end position="49"/>
    </location>
</feature>
<proteinExistence type="predicted"/>
<evidence type="ECO:0000313" key="2">
    <source>
        <dbReference type="EMBL" id="EGG09238.1"/>
    </source>
</evidence>
<evidence type="ECO:0000256" key="1">
    <source>
        <dbReference type="SAM" id="MobiDB-lite"/>
    </source>
</evidence>
<gene>
    <name evidence="2" type="ORF">MELLADRAFT_96412</name>
</gene>
<sequence>MPYSTRATSGGRGGGRVGSSTRIRHESQSSPHRSDSFEDEDEDSDEEDPSIPATIVKKRKRKTPTILPTIHNYHELGLEWGQTRTPATSLFEAQALQAQYNLDKTMLCVAEGISRSTLNASL</sequence>
<dbReference type="HOGENOM" id="CLU_2027231_0_0_1"/>
<evidence type="ECO:0000313" key="3">
    <source>
        <dbReference type="Proteomes" id="UP000001072"/>
    </source>
</evidence>
<accession>F4REQ5</accession>
<dbReference type="InParanoid" id="F4REQ5"/>
<reference evidence="3" key="1">
    <citation type="journal article" date="2011" name="Proc. Natl. Acad. Sci. U.S.A.">
        <title>Obligate biotrophy features unraveled by the genomic analysis of rust fungi.</title>
        <authorList>
            <person name="Duplessis S."/>
            <person name="Cuomo C.A."/>
            <person name="Lin Y.-C."/>
            <person name="Aerts A."/>
            <person name="Tisserant E."/>
            <person name="Veneault-Fourrey C."/>
            <person name="Joly D.L."/>
            <person name="Hacquard S."/>
            <person name="Amselem J."/>
            <person name="Cantarel B.L."/>
            <person name="Chiu R."/>
            <person name="Coutinho P.M."/>
            <person name="Feau N."/>
            <person name="Field M."/>
            <person name="Frey P."/>
            <person name="Gelhaye E."/>
            <person name="Goldberg J."/>
            <person name="Grabherr M.G."/>
            <person name="Kodira C.D."/>
            <person name="Kohler A."/>
            <person name="Kuees U."/>
            <person name="Lindquist E.A."/>
            <person name="Lucas S.M."/>
            <person name="Mago R."/>
            <person name="Mauceli E."/>
            <person name="Morin E."/>
            <person name="Murat C."/>
            <person name="Pangilinan J.L."/>
            <person name="Park R."/>
            <person name="Pearson M."/>
            <person name="Quesneville H."/>
            <person name="Rouhier N."/>
            <person name="Sakthikumar S."/>
            <person name="Salamov A.A."/>
            <person name="Schmutz J."/>
            <person name="Selles B."/>
            <person name="Shapiro H."/>
            <person name="Tanguay P."/>
            <person name="Tuskan G.A."/>
            <person name="Henrissat B."/>
            <person name="Van de Peer Y."/>
            <person name="Rouze P."/>
            <person name="Ellis J.G."/>
            <person name="Dodds P.N."/>
            <person name="Schein J.E."/>
            <person name="Zhong S."/>
            <person name="Hamelin R.C."/>
            <person name="Grigoriev I.V."/>
            <person name="Szabo L.J."/>
            <person name="Martin F."/>
        </authorList>
    </citation>
    <scope>NUCLEOTIDE SEQUENCE [LARGE SCALE GENOMIC DNA]</scope>
    <source>
        <strain evidence="3">98AG31 / pathotype 3-4-7</strain>
    </source>
</reference>